<evidence type="ECO:0000259" key="4">
    <source>
        <dbReference type="PROSITE" id="PS50893"/>
    </source>
</evidence>
<dbReference type="InterPro" id="IPR027417">
    <property type="entry name" value="P-loop_NTPase"/>
</dbReference>
<dbReference type="InterPro" id="IPR050093">
    <property type="entry name" value="ABC_SmlMolc_Importer"/>
</dbReference>
<organism evidence="5 6">
    <name type="scientific">Chitinophaga parva</name>
    <dbReference type="NCBI Taxonomy" id="2169414"/>
    <lineage>
        <taxon>Bacteria</taxon>
        <taxon>Pseudomonadati</taxon>
        <taxon>Bacteroidota</taxon>
        <taxon>Chitinophagia</taxon>
        <taxon>Chitinophagales</taxon>
        <taxon>Chitinophagaceae</taxon>
        <taxon>Chitinophaga</taxon>
    </lineage>
</organism>
<dbReference type="InterPro" id="IPR008995">
    <property type="entry name" value="Mo/tungstate-bd_C_term_dom"/>
</dbReference>
<feature type="domain" description="ABC transporter" evidence="4">
    <location>
        <begin position="4"/>
        <end position="231"/>
    </location>
</feature>
<evidence type="ECO:0000313" key="6">
    <source>
        <dbReference type="Proteomes" id="UP000244450"/>
    </source>
</evidence>
<accession>A0A2T7BGE7</accession>
<dbReference type="PANTHER" id="PTHR42781:SF4">
    <property type="entry name" value="SPERMIDINE_PUTRESCINE IMPORT ATP-BINDING PROTEIN POTA"/>
    <property type="match status" value="1"/>
</dbReference>
<evidence type="ECO:0000256" key="3">
    <source>
        <dbReference type="ARBA" id="ARBA00022840"/>
    </source>
</evidence>
<evidence type="ECO:0000256" key="2">
    <source>
        <dbReference type="ARBA" id="ARBA00022741"/>
    </source>
</evidence>
<dbReference type="GO" id="GO:0043190">
    <property type="term" value="C:ATP-binding cassette (ABC) transporter complex"/>
    <property type="evidence" value="ECO:0007669"/>
    <property type="project" value="InterPro"/>
</dbReference>
<dbReference type="PANTHER" id="PTHR42781">
    <property type="entry name" value="SPERMIDINE/PUTRESCINE IMPORT ATP-BINDING PROTEIN POTA"/>
    <property type="match status" value="1"/>
</dbReference>
<dbReference type="GO" id="GO:0022857">
    <property type="term" value="F:transmembrane transporter activity"/>
    <property type="evidence" value="ECO:0007669"/>
    <property type="project" value="InterPro"/>
</dbReference>
<dbReference type="AlphaFoldDB" id="A0A2T7BGE7"/>
<dbReference type="InterPro" id="IPR017871">
    <property type="entry name" value="ABC_transporter-like_CS"/>
</dbReference>
<dbReference type="Pfam" id="PF00005">
    <property type="entry name" value="ABC_tran"/>
    <property type="match status" value="1"/>
</dbReference>
<keyword evidence="2" id="KW-0547">Nucleotide-binding</keyword>
<proteinExistence type="predicted"/>
<dbReference type="GO" id="GO:0005524">
    <property type="term" value="F:ATP binding"/>
    <property type="evidence" value="ECO:0007669"/>
    <property type="project" value="UniProtKB-KW"/>
</dbReference>
<evidence type="ECO:0000313" key="5">
    <source>
        <dbReference type="EMBL" id="PUZ25356.1"/>
    </source>
</evidence>
<dbReference type="InterPro" id="IPR013611">
    <property type="entry name" value="Transp-assoc_OB_typ2"/>
</dbReference>
<dbReference type="SUPFAM" id="SSF50331">
    <property type="entry name" value="MOP-like"/>
    <property type="match status" value="1"/>
</dbReference>
<dbReference type="Pfam" id="PF08402">
    <property type="entry name" value="TOBE_2"/>
    <property type="match status" value="1"/>
</dbReference>
<reference evidence="5 6" key="1">
    <citation type="submission" date="2018-04" db="EMBL/GenBank/DDBJ databases">
        <title>Chitinophaga fuyangensis sp. nov., isolated from soil in a chemical factory.</title>
        <authorList>
            <person name="Chen K."/>
        </authorList>
    </citation>
    <scope>NUCLEOTIDE SEQUENCE [LARGE SCALE GENOMIC DNA]</scope>
    <source>
        <strain evidence="5 6">LY-1</strain>
    </source>
</reference>
<comment type="caution">
    <text evidence="5">The sequence shown here is derived from an EMBL/GenBank/DDBJ whole genome shotgun (WGS) entry which is preliminary data.</text>
</comment>
<dbReference type="Proteomes" id="UP000244450">
    <property type="component" value="Unassembled WGS sequence"/>
</dbReference>
<dbReference type="SMART" id="SM00382">
    <property type="entry name" value="AAA"/>
    <property type="match status" value="1"/>
</dbReference>
<dbReference type="EMBL" id="QCYK01000002">
    <property type="protein sequence ID" value="PUZ25356.1"/>
    <property type="molecule type" value="Genomic_DNA"/>
</dbReference>
<name>A0A2T7BGE7_9BACT</name>
<dbReference type="Gene3D" id="3.40.50.300">
    <property type="entry name" value="P-loop containing nucleotide triphosphate hydrolases"/>
    <property type="match status" value="1"/>
</dbReference>
<gene>
    <name evidence="5" type="ORF">DCC81_13740</name>
</gene>
<dbReference type="RefSeq" id="WP_108687194.1">
    <property type="nucleotide sequence ID" value="NZ_QCYK01000002.1"/>
</dbReference>
<dbReference type="OrthoDB" id="9802264at2"/>
<dbReference type="PROSITE" id="PS00211">
    <property type="entry name" value="ABC_TRANSPORTER_1"/>
    <property type="match status" value="1"/>
</dbReference>
<dbReference type="InterPro" id="IPR003593">
    <property type="entry name" value="AAA+_ATPase"/>
</dbReference>
<dbReference type="GO" id="GO:0016887">
    <property type="term" value="F:ATP hydrolysis activity"/>
    <property type="evidence" value="ECO:0007669"/>
    <property type="project" value="InterPro"/>
</dbReference>
<dbReference type="SUPFAM" id="SSF52540">
    <property type="entry name" value="P-loop containing nucleoside triphosphate hydrolases"/>
    <property type="match status" value="1"/>
</dbReference>
<keyword evidence="3 5" id="KW-0067">ATP-binding</keyword>
<dbReference type="PROSITE" id="PS50893">
    <property type="entry name" value="ABC_TRANSPORTER_2"/>
    <property type="match status" value="1"/>
</dbReference>
<keyword evidence="1" id="KW-0813">Transport</keyword>
<keyword evidence="6" id="KW-1185">Reference proteome</keyword>
<sequence>MHFLEIQDIHKKTGSDFELLPVSFCVEQFRKLAIAGESGSGKSTLVKIIGGLAQPDGGQVLFEGVRVKGPEEKLMMATPGMAYLSQHFELKENYWVEDILNYSNQLTEASSRELFDICRISHLLRRKTHQVSGGEKQRIALARLLVNTPRLLILDEPYSNLDLITKNILKDVIRDVSEQLKITCMLVSHDPLDILPWADEVIVMKGGKIMQQAAPEVIYREPVNDYVAGIFGKYNLLPAALVKALGGKATAETFVRPEQLQVVEKGGVKGVVKAVHFVGYGYDVQVQVENMLLSVRAADNGFKAGNTVRVAWRA</sequence>
<evidence type="ECO:0000256" key="1">
    <source>
        <dbReference type="ARBA" id="ARBA00022448"/>
    </source>
</evidence>
<dbReference type="InterPro" id="IPR003439">
    <property type="entry name" value="ABC_transporter-like_ATP-bd"/>
</dbReference>
<protein>
    <submittedName>
        <fullName evidence="5">ABC transporter ATP-binding protein</fullName>
    </submittedName>
</protein>